<gene>
    <name evidence="2" type="ORF">GCM10020367_41270</name>
</gene>
<evidence type="ECO:0000313" key="2">
    <source>
        <dbReference type="EMBL" id="GAA3375039.1"/>
    </source>
</evidence>
<comment type="caution">
    <text evidence="2">The sequence shown here is derived from an EMBL/GenBank/DDBJ whole genome shotgun (WGS) entry which is preliminary data.</text>
</comment>
<dbReference type="EMBL" id="BAAAYL010000001">
    <property type="protein sequence ID" value="GAA3375039.1"/>
    <property type="molecule type" value="Genomic_DNA"/>
</dbReference>
<accession>A0ABP6SG22</accession>
<feature type="region of interest" description="Disordered" evidence="1">
    <location>
        <begin position="52"/>
        <end position="75"/>
    </location>
</feature>
<keyword evidence="3" id="KW-1185">Reference proteome</keyword>
<sequence>MERDWTPVLDAGRVSVCGVTELELVRVAGGREESALLERYLHDAFGWTPTPSCAPARSRTSWSPQGNTTVQERWT</sequence>
<feature type="compositionally biased region" description="Polar residues" evidence="1">
    <location>
        <begin position="58"/>
        <end position="75"/>
    </location>
</feature>
<organism evidence="2 3">
    <name type="scientific">Streptomyces sannanensis</name>
    <dbReference type="NCBI Taxonomy" id="285536"/>
    <lineage>
        <taxon>Bacteria</taxon>
        <taxon>Bacillati</taxon>
        <taxon>Actinomycetota</taxon>
        <taxon>Actinomycetes</taxon>
        <taxon>Kitasatosporales</taxon>
        <taxon>Streptomycetaceae</taxon>
        <taxon>Streptomyces</taxon>
    </lineage>
</organism>
<reference evidence="3" key="1">
    <citation type="journal article" date="2019" name="Int. J. Syst. Evol. Microbiol.">
        <title>The Global Catalogue of Microorganisms (GCM) 10K type strain sequencing project: providing services to taxonomists for standard genome sequencing and annotation.</title>
        <authorList>
            <consortium name="The Broad Institute Genomics Platform"/>
            <consortium name="The Broad Institute Genome Sequencing Center for Infectious Disease"/>
            <person name="Wu L."/>
            <person name="Ma J."/>
        </authorList>
    </citation>
    <scope>NUCLEOTIDE SEQUENCE [LARGE SCALE GENOMIC DNA]</scope>
    <source>
        <strain evidence="3">JCM 9651</strain>
    </source>
</reference>
<dbReference type="Proteomes" id="UP001499990">
    <property type="component" value="Unassembled WGS sequence"/>
</dbReference>
<proteinExistence type="predicted"/>
<name>A0ABP6SG22_9ACTN</name>
<evidence type="ECO:0000256" key="1">
    <source>
        <dbReference type="SAM" id="MobiDB-lite"/>
    </source>
</evidence>
<protein>
    <submittedName>
        <fullName evidence="2">Uncharacterized protein</fullName>
    </submittedName>
</protein>
<evidence type="ECO:0000313" key="3">
    <source>
        <dbReference type="Proteomes" id="UP001499990"/>
    </source>
</evidence>